<keyword evidence="2" id="KW-0210">Decarboxylase</keyword>
<dbReference type="Proteomes" id="UP001500729">
    <property type="component" value="Unassembled WGS sequence"/>
</dbReference>
<name>A0ABN1CC89_SACER</name>
<evidence type="ECO:0000313" key="7">
    <source>
        <dbReference type="Proteomes" id="UP001500729"/>
    </source>
</evidence>
<dbReference type="Pfam" id="PF01370">
    <property type="entry name" value="Epimerase"/>
    <property type="match status" value="1"/>
</dbReference>
<dbReference type="InterPro" id="IPR001509">
    <property type="entry name" value="Epimerase_deHydtase"/>
</dbReference>
<dbReference type="PANTHER" id="PTHR43078:SF6">
    <property type="entry name" value="UDP-GLUCURONIC ACID DECARBOXYLASE 1"/>
    <property type="match status" value="1"/>
</dbReference>
<evidence type="ECO:0000256" key="4">
    <source>
        <dbReference type="ARBA" id="ARBA00023239"/>
    </source>
</evidence>
<dbReference type="PANTHER" id="PTHR43078">
    <property type="entry name" value="UDP-GLUCURONIC ACID DECARBOXYLASE-RELATED"/>
    <property type="match status" value="1"/>
</dbReference>
<evidence type="ECO:0000313" key="6">
    <source>
        <dbReference type="EMBL" id="GAA0515824.1"/>
    </source>
</evidence>
<dbReference type="SUPFAM" id="SSF51735">
    <property type="entry name" value="NAD(P)-binding Rossmann-fold domains"/>
    <property type="match status" value="1"/>
</dbReference>
<keyword evidence="4" id="KW-0456">Lyase</keyword>
<dbReference type="InterPro" id="IPR044516">
    <property type="entry name" value="UXS-like"/>
</dbReference>
<organism evidence="6 7">
    <name type="scientific">Saccharopolyspora erythraea</name>
    <name type="common">Streptomyces erythraeus</name>
    <dbReference type="NCBI Taxonomy" id="1836"/>
    <lineage>
        <taxon>Bacteria</taxon>
        <taxon>Bacillati</taxon>
        <taxon>Actinomycetota</taxon>
        <taxon>Actinomycetes</taxon>
        <taxon>Pseudonocardiales</taxon>
        <taxon>Pseudonocardiaceae</taxon>
        <taxon>Saccharopolyspora</taxon>
    </lineage>
</organism>
<keyword evidence="3" id="KW-0520">NAD</keyword>
<evidence type="ECO:0000256" key="2">
    <source>
        <dbReference type="ARBA" id="ARBA00022793"/>
    </source>
</evidence>
<comment type="caution">
    <text evidence="6">The sequence shown here is derived from an EMBL/GenBank/DDBJ whole genome shotgun (WGS) entry which is preliminary data.</text>
</comment>
<sequence>MKALVTGAAGFIGSHLTEQLLAEGHSVVGLDDLSTGRFENLPDADEFELVNGSVMDRGLVDELTSEVDIVFHLAAAVGAFVIQERTIRSLLTNIHGTENVLDAALRYNARLLLASTSEIYGKNPKVGLREGDDRVIGSPLMSRWTYSEAKAIDESLTHAYVRELGLRAVIVRLFNTVGPRQTGRYGMVIPRMVNQALQGRPLTIFGTGRQVRCFCHVDDVVPALVELVQLDKARGSAVNLGSGEQVSIAELAARIIEMTGSSSDTVRVPYEQAYGPGYEDMQRRVPDCSRARELIGFEPSRTLDDIIRAVIAEQTRSRQVPAVAAE</sequence>
<evidence type="ECO:0000256" key="3">
    <source>
        <dbReference type="ARBA" id="ARBA00023027"/>
    </source>
</evidence>
<feature type="domain" description="NAD-dependent epimerase/dehydratase" evidence="5">
    <location>
        <begin position="3"/>
        <end position="241"/>
    </location>
</feature>
<accession>A0ABN1CC89</accession>
<dbReference type="InterPro" id="IPR036291">
    <property type="entry name" value="NAD(P)-bd_dom_sf"/>
</dbReference>
<evidence type="ECO:0000259" key="5">
    <source>
        <dbReference type="Pfam" id="PF01370"/>
    </source>
</evidence>
<reference evidence="6 7" key="1">
    <citation type="journal article" date="2019" name="Int. J. Syst. Evol. Microbiol.">
        <title>The Global Catalogue of Microorganisms (GCM) 10K type strain sequencing project: providing services to taxonomists for standard genome sequencing and annotation.</title>
        <authorList>
            <consortium name="The Broad Institute Genomics Platform"/>
            <consortium name="The Broad Institute Genome Sequencing Center for Infectious Disease"/>
            <person name="Wu L."/>
            <person name="Ma J."/>
        </authorList>
    </citation>
    <scope>NUCLEOTIDE SEQUENCE [LARGE SCALE GENOMIC DNA]</scope>
    <source>
        <strain evidence="6 7">JCM 10303</strain>
    </source>
</reference>
<comment type="cofactor">
    <cofactor evidence="1">
        <name>NAD(+)</name>
        <dbReference type="ChEBI" id="CHEBI:57540"/>
    </cofactor>
</comment>
<dbReference type="EMBL" id="BAAAGS010000006">
    <property type="protein sequence ID" value="GAA0515824.1"/>
    <property type="molecule type" value="Genomic_DNA"/>
</dbReference>
<protein>
    <submittedName>
        <fullName evidence="6">GDP-mannose 4,6-dehydratase</fullName>
    </submittedName>
</protein>
<proteinExistence type="predicted"/>
<keyword evidence="7" id="KW-1185">Reference proteome</keyword>
<evidence type="ECO:0000256" key="1">
    <source>
        <dbReference type="ARBA" id="ARBA00001911"/>
    </source>
</evidence>
<dbReference type="Gene3D" id="3.40.50.720">
    <property type="entry name" value="NAD(P)-binding Rossmann-like Domain"/>
    <property type="match status" value="1"/>
</dbReference>
<dbReference type="RefSeq" id="WP_009944833.1">
    <property type="nucleotide sequence ID" value="NZ_BAAAGS010000006.1"/>
</dbReference>
<gene>
    <name evidence="6" type="ORF">GCM10009533_13550</name>
</gene>